<dbReference type="EMBL" id="JAJHUN010000010">
    <property type="protein sequence ID" value="KAJ4148583.1"/>
    <property type="molecule type" value="Genomic_DNA"/>
</dbReference>
<dbReference type="Proteomes" id="UP001144673">
    <property type="component" value="Chromosome 3"/>
</dbReference>
<organism evidence="1 2">
    <name type="scientific">Akanthomyces muscarius</name>
    <name type="common">Entomopathogenic fungus</name>
    <name type="synonym">Lecanicillium muscarium</name>
    <dbReference type="NCBI Taxonomy" id="2231603"/>
    <lineage>
        <taxon>Eukaryota</taxon>
        <taxon>Fungi</taxon>
        <taxon>Dikarya</taxon>
        <taxon>Ascomycota</taxon>
        <taxon>Pezizomycotina</taxon>
        <taxon>Sordariomycetes</taxon>
        <taxon>Hypocreomycetidae</taxon>
        <taxon>Hypocreales</taxon>
        <taxon>Cordycipitaceae</taxon>
        <taxon>Akanthomyces</taxon>
    </lineage>
</organism>
<dbReference type="AlphaFoldDB" id="A0A9W8UK94"/>
<accession>A0A9W8UK94</accession>
<keyword evidence="2" id="KW-1185">Reference proteome</keyword>
<sequence>MLRAAYPFATSYNTLLLVVTKHPSYNARRRITPLETIQPLPSKKLAEDRNPYFSKSPMAFCHHSSATFP</sequence>
<comment type="caution">
    <text evidence="1">The sequence shown here is derived from an EMBL/GenBank/DDBJ whole genome shotgun (WGS) entry which is preliminary data.</text>
</comment>
<evidence type="ECO:0000313" key="1">
    <source>
        <dbReference type="EMBL" id="KAJ4148583.1"/>
    </source>
</evidence>
<dbReference type="GeneID" id="80890206"/>
<proteinExistence type="predicted"/>
<evidence type="ECO:0000313" key="2">
    <source>
        <dbReference type="Proteomes" id="UP001144673"/>
    </source>
</evidence>
<protein>
    <submittedName>
        <fullName evidence="1">Uncharacterized protein</fullName>
    </submittedName>
</protein>
<dbReference type="KEGG" id="amus:LMH87_003047"/>
<dbReference type="RefSeq" id="XP_056051524.1">
    <property type="nucleotide sequence ID" value="XM_056194603.1"/>
</dbReference>
<reference evidence="1" key="1">
    <citation type="journal article" date="2023" name="Access Microbiol">
        <title>De-novo genome assembly for Akanthomyces muscarius, a biocontrol agent of insect agricultural pests.</title>
        <authorList>
            <person name="Erdos Z."/>
            <person name="Studholme D.J."/>
            <person name="Raymond B."/>
            <person name="Sharma M."/>
        </authorList>
    </citation>
    <scope>NUCLEOTIDE SEQUENCE</scope>
    <source>
        <strain evidence="1">Ve6</strain>
    </source>
</reference>
<name>A0A9W8UK94_AKAMU</name>
<gene>
    <name evidence="1" type="ORF">LMH87_003047</name>
</gene>